<evidence type="ECO:0000313" key="1">
    <source>
        <dbReference type="EMBL" id="WAR05661.1"/>
    </source>
</evidence>
<organism evidence="1 2">
    <name type="scientific">Mya arenaria</name>
    <name type="common">Soft-shell clam</name>
    <dbReference type="NCBI Taxonomy" id="6604"/>
    <lineage>
        <taxon>Eukaryota</taxon>
        <taxon>Metazoa</taxon>
        <taxon>Spiralia</taxon>
        <taxon>Lophotrochozoa</taxon>
        <taxon>Mollusca</taxon>
        <taxon>Bivalvia</taxon>
        <taxon>Autobranchia</taxon>
        <taxon>Heteroconchia</taxon>
        <taxon>Euheterodonta</taxon>
        <taxon>Imparidentia</taxon>
        <taxon>Neoheterodontei</taxon>
        <taxon>Myida</taxon>
        <taxon>Myoidea</taxon>
        <taxon>Myidae</taxon>
        <taxon>Mya</taxon>
    </lineage>
</organism>
<protein>
    <submittedName>
        <fullName evidence="1">Uncharacterized protein</fullName>
    </submittedName>
</protein>
<gene>
    <name evidence="1" type="ORF">MAR_021030</name>
</gene>
<name>A0ABY7E9R6_MYAAR</name>
<proteinExistence type="predicted"/>
<keyword evidence="2" id="KW-1185">Reference proteome</keyword>
<dbReference type="Proteomes" id="UP001164746">
    <property type="component" value="Chromosome 5"/>
</dbReference>
<dbReference type="EMBL" id="CP111016">
    <property type="protein sequence ID" value="WAR05661.1"/>
    <property type="molecule type" value="Genomic_DNA"/>
</dbReference>
<evidence type="ECO:0000313" key="2">
    <source>
        <dbReference type="Proteomes" id="UP001164746"/>
    </source>
</evidence>
<sequence length="70" mass="7976">MVYFPSSHGMTHKSIVGISADLSHNASIFYVTTKQNWCYGTVGLPILNPDMEKPLRWSGRPRERVSRHNC</sequence>
<reference evidence="1" key="1">
    <citation type="submission" date="2022-11" db="EMBL/GenBank/DDBJ databases">
        <title>Centuries of genome instability and evolution in soft-shell clam transmissible cancer (bioRxiv).</title>
        <authorList>
            <person name="Hart S.F.M."/>
            <person name="Yonemitsu M.A."/>
            <person name="Giersch R.M."/>
            <person name="Beal B.F."/>
            <person name="Arriagada G."/>
            <person name="Davis B.W."/>
            <person name="Ostrander E.A."/>
            <person name="Goff S.P."/>
            <person name="Metzger M.J."/>
        </authorList>
    </citation>
    <scope>NUCLEOTIDE SEQUENCE</scope>
    <source>
        <strain evidence="1">MELC-2E11</strain>
        <tissue evidence="1">Siphon/mantle</tissue>
    </source>
</reference>
<accession>A0ABY7E9R6</accession>